<evidence type="ECO:0000313" key="3">
    <source>
        <dbReference type="Proteomes" id="UP000195897"/>
    </source>
</evidence>
<evidence type="ECO:0000256" key="1">
    <source>
        <dbReference type="SAM" id="SignalP"/>
    </source>
</evidence>
<dbReference type="RefSeq" id="WP_087373639.1">
    <property type="nucleotide sequence ID" value="NZ_NFKK01000013.1"/>
</dbReference>
<feature type="signal peptide" evidence="1">
    <location>
        <begin position="1"/>
        <end position="18"/>
    </location>
</feature>
<dbReference type="AlphaFoldDB" id="A0A1Y4L840"/>
<accession>A0A1Y4L840</accession>
<evidence type="ECO:0000313" key="2">
    <source>
        <dbReference type="EMBL" id="OUP52060.1"/>
    </source>
</evidence>
<sequence length="112" mass="12558">MKRRIFVIVLLCILCGVAAEQNIPEYVKTGVRISELSTQEQILFLSEHGVEIPPRLDGPYRADMLHTVIMQIEEKPKTSFGMCSGTEMIEFGEAARRVINAYYGIDGGEYCA</sequence>
<keyword evidence="1" id="KW-0732">Signal</keyword>
<feature type="chain" id="PRO_5038480189" evidence="1">
    <location>
        <begin position="19"/>
        <end position="112"/>
    </location>
</feature>
<organism evidence="2 3">
    <name type="scientific">Butyricicoccus pullicaecorum</name>
    <dbReference type="NCBI Taxonomy" id="501571"/>
    <lineage>
        <taxon>Bacteria</taxon>
        <taxon>Bacillati</taxon>
        <taxon>Bacillota</taxon>
        <taxon>Clostridia</taxon>
        <taxon>Eubacteriales</taxon>
        <taxon>Butyricicoccaceae</taxon>
        <taxon>Butyricicoccus</taxon>
    </lineage>
</organism>
<name>A0A1Y4L840_9FIRM</name>
<comment type="caution">
    <text evidence="2">The sequence shown here is derived from an EMBL/GenBank/DDBJ whole genome shotgun (WGS) entry which is preliminary data.</text>
</comment>
<protein>
    <submittedName>
        <fullName evidence="2">Uncharacterized protein</fullName>
    </submittedName>
</protein>
<proteinExistence type="predicted"/>
<reference evidence="3" key="1">
    <citation type="submission" date="2017-04" db="EMBL/GenBank/DDBJ databases">
        <title>Function of individual gut microbiota members based on whole genome sequencing of pure cultures obtained from chicken caecum.</title>
        <authorList>
            <person name="Medvecky M."/>
            <person name="Cejkova D."/>
            <person name="Polansky O."/>
            <person name="Karasova D."/>
            <person name="Kubasova T."/>
            <person name="Cizek A."/>
            <person name="Rychlik I."/>
        </authorList>
    </citation>
    <scope>NUCLEOTIDE SEQUENCE [LARGE SCALE GENOMIC DNA]</scope>
    <source>
        <strain evidence="3">An180</strain>
    </source>
</reference>
<dbReference type="EMBL" id="NFKK01000013">
    <property type="protein sequence ID" value="OUP52060.1"/>
    <property type="molecule type" value="Genomic_DNA"/>
</dbReference>
<dbReference type="Proteomes" id="UP000195897">
    <property type="component" value="Unassembled WGS sequence"/>
</dbReference>
<gene>
    <name evidence="2" type="ORF">B5F17_10450</name>
</gene>